<accession>A0A9D1DWB8</accession>
<name>A0A9D1DWB8_9FIRM</name>
<dbReference type="Gene3D" id="3.90.226.10">
    <property type="entry name" value="2-enoyl-CoA Hydratase, Chain A, domain 1"/>
    <property type="match status" value="1"/>
</dbReference>
<evidence type="ECO:0000313" key="3">
    <source>
        <dbReference type="Proteomes" id="UP000824241"/>
    </source>
</evidence>
<keyword evidence="1" id="KW-1133">Transmembrane helix</keyword>
<reference evidence="2" key="1">
    <citation type="submission" date="2020-10" db="EMBL/GenBank/DDBJ databases">
        <authorList>
            <person name="Gilroy R."/>
        </authorList>
    </citation>
    <scope>NUCLEOTIDE SEQUENCE</scope>
    <source>
        <strain evidence="2">CHK189-12415</strain>
    </source>
</reference>
<keyword evidence="1" id="KW-0472">Membrane</keyword>
<keyword evidence="1" id="KW-0812">Transmembrane</keyword>
<evidence type="ECO:0008006" key="4">
    <source>
        <dbReference type="Google" id="ProtNLM"/>
    </source>
</evidence>
<dbReference type="SUPFAM" id="SSF52096">
    <property type="entry name" value="ClpP/crotonase"/>
    <property type="match status" value="1"/>
</dbReference>
<evidence type="ECO:0000313" key="2">
    <source>
        <dbReference type="EMBL" id="HIR60206.1"/>
    </source>
</evidence>
<dbReference type="Proteomes" id="UP000824241">
    <property type="component" value="Unassembled WGS sequence"/>
</dbReference>
<organism evidence="2 3">
    <name type="scientific">Candidatus Faecivivens stercoravium</name>
    <dbReference type="NCBI Taxonomy" id="2840803"/>
    <lineage>
        <taxon>Bacteria</taxon>
        <taxon>Bacillati</taxon>
        <taxon>Bacillota</taxon>
        <taxon>Clostridia</taxon>
        <taxon>Eubacteriales</taxon>
        <taxon>Oscillospiraceae</taxon>
        <taxon>Oscillospiraceae incertae sedis</taxon>
        <taxon>Candidatus Faecivivens</taxon>
    </lineage>
</organism>
<dbReference type="EMBL" id="DVHA01000042">
    <property type="protein sequence ID" value="HIR60206.1"/>
    <property type="molecule type" value="Genomic_DNA"/>
</dbReference>
<dbReference type="AlphaFoldDB" id="A0A9D1DWB8"/>
<reference evidence="2" key="2">
    <citation type="journal article" date="2021" name="PeerJ">
        <title>Extensive microbial diversity within the chicken gut microbiome revealed by metagenomics and culture.</title>
        <authorList>
            <person name="Gilroy R."/>
            <person name="Ravi A."/>
            <person name="Getino M."/>
            <person name="Pursley I."/>
            <person name="Horton D.L."/>
            <person name="Alikhan N.F."/>
            <person name="Baker D."/>
            <person name="Gharbi K."/>
            <person name="Hall N."/>
            <person name="Watson M."/>
            <person name="Adriaenssens E.M."/>
            <person name="Foster-Nyarko E."/>
            <person name="Jarju S."/>
            <person name="Secka A."/>
            <person name="Antonio M."/>
            <person name="Oren A."/>
            <person name="Chaudhuri R.R."/>
            <person name="La Ragione R."/>
            <person name="Hildebrand F."/>
            <person name="Pallen M.J."/>
        </authorList>
    </citation>
    <scope>NUCLEOTIDE SEQUENCE</scope>
    <source>
        <strain evidence="2">CHK189-12415</strain>
    </source>
</reference>
<proteinExistence type="predicted"/>
<evidence type="ECO:0000256" key="1">
    <source>
        <dbReference type="SAM" id="Phobius"/>
    </source>
</evidence>
<dbReference type="InterPro" id="IPR029045">
    <property type="entry name" value="ClpP/crotonase-like_dom_sf"/>
</dbReference>
<comment type="caution">
    <text evidence="2">The sequence shown here is derived from an EMBL/GenBank/DDBJ whole genome shotgun (WGS) entry which is preliminary data.</text>
</comment>
<feature type="transmembrane region" description="Helical" evidence="1">
    <location>
        <begin position="7"/>
        <end position="33"/>
    </location>
</feature>
<gene>
    <name evidence="2" type="ORF">IAB37_01340</name>
</gene>
<protein>
    <recommendedName>
        <fullName evidence="4">Tail specific protease domain-containing protein</fullName>
    </recommendedName>
</protein>
<sequence>PEKQKKIIILAAVLVGIVTLPGGCNTLLGGSLFSGGFLGLQQQEQAPAEPAYQSPLWEKEGLDAHQTEYVGFLETVSENRLAIYDGTIPVIEDNWLDENTGFNEEYTDEQLEALTTAPESPPETVSAEETKEDVNTAFALLRGGYAAYDYFGGRKAFNDAREEALARLPETGEVRVETLQDVILSALKEVVTDNVLSVGGLTAVEDQQQGWYVPDLYFSAPVDAVTDGPAKAVPTITPDGALGYTLCATVTGAEAGSLPETSEIEGETVTLDWQPIDGSPLPLNPISESALEDGTVVLSSSGFEAEDEEGWVRLDALGQAGASFSLEPVLIWDLRSNHGGGDGYFSDWFGGFTGRSPLVKMSYAARITPLNQKLLNFVLAPWWYVDGRQGQLTPRNGFTFAVQDVYTAGPGESVLCQLRSIENLLTVGAPTAGAMLTDNPVSAYLPHSGLELVWGTKIQQLENGWLSDGEGIPPDLWVPAEEALARIEAMIGYYGLRDWGSALGGTTE</sequence>
<feature type="non-terminal residue" evidence="2">
    <location>
        <position position="1"/>
    </location>
</feature>